<organism evidence="1 2">
    <name type="scientific">Candidatus Korarchaeum cryptofilum</name>
    <dbReference type="NCBI Taxonomy" id="498846"/>
    <lineage>
        <taxon>Archaea</taxon>
        <taxon>Thermoproteota</taxon>
        <taxon>Candidatus Korarchaeia</taxon>
        <taxon>Candidatus Korarchaeales</taxon>
        <taxon>Candidatus Korarchaeaceae</taxon>
        <taxon>Candidatus Korarchaeum</taxon>
    </lineage>
</organism>
<name>A0A3R9QRJ0_9CREN</name>
<sequence>MHISCTGGESMNMWKKVLPILALAVFLVPASAVIHAQSTATPSATINLNTDVNEQYPNYAGSIKVS</sequence>
<dbReference type="AlphaFoldDB" id="A0A3R9QRJ0"/>
<evidence type="ECO:0000313" key="2">
    <source>
        <dbReference type="Proteomes" id="UP000278149"/>
    </source>
</evidence>
<comment type="caution">
    <text evidence="1">The sequence shown here is derived from an EMBL/GenBank/DDBJ whole genome shotgun (WGS) entry which is preliminary data.</text>
</comment>
<dbReference type="EMBL" id="RCOR01000036">
    <property type="protein sequence ID" value="RSN68136.1"/>
    <property type="molecule type" value="Genomic_DNA"/>
</dbReference>
<dbReference type="Proteomes" id="UP000278149">
    <property type="component" value="Unassembled WGS sequence"/>
</dbReference>
<accession>A0A3R9QRJ0</accession>
<proteinExistence type="predicted"/>
<feature type="non-terminal residue" evidence="1">
    <location>
        <position position="66"/>
    </location>
</feature>
<protein>
    <submittedName>
        <fullName evidence="1">Uncharacterized protein</fullName>
    </submittedName>
</protein>
<reference evidence="1 2" key="1">
    <citation type="submission" date="2018-10" db="EMBL/GenBank/DDBJ databases">
        <title>Co-occurring genomic capacity for anaerobic methane metabolism and dissimilatory sulfite reduction discovered in the Korarchaeota.</title>
        <authorList>
            <person name="Mckay L.J."/>
            <person name="Dlakic M."/>
            <person name="Fields M.W."/>
            <person name="Delmont T.O."/>
            <person name="Eren A.M."/>
            <person name="Jay Z.J."/>
            <person name="Klingelsmith K.B."/>
            <person name="Rusch D.B."/>
            <person name="Inskeep W.P."/>
        </authorList>
    </citation>
    <scope>NUCLEOTIDE SEQUENCE [LARGE SCALE GENOMIC DNA]</scope>
    <source>
        <strain evidence="1 2">WS</strain>
    </source>
</reference>
<evidence type="ECO:0000313" key="1">
    <source>
        <dbReference type="EMBL" id="RSN68136.1"/>
    </source>
</evidence>
<gene>
    <name evidence="1" type="ORF">D9Q81_06720</name>
</gene>